<dbReference type="InterPro" id="IPR059181">
    <property type="entry name" value="RWDD2A-B_C"/>
</dbReference>
<reference evidence="2 3" key="2">
    <citation type="submission" date="2018-10" db="EMBL/GenBank/DDBJ databases">
        <authorList>
            <consortium name="Pathogen Informatics"/>
        </authorList>
    </citation>
    <scope>NUCLEOTIDE SEQUENCE [LARGE SCALE GENOMIC DNA]</scope>
</reference>
<dbReference type="EMBL" id="UXUI01007907">
    <property type="protein sequence ID" value="VDD89856.1"/>
    <property type="molecule type" value="Genomic_DNA"/>
</dbReference>
<organism evidence="4">
    <name type="scientific">Enterobius vermicularis</name>
    <name type="common">Human pinworm</name>
    <dbReference type="NCBI Taxonomy" id="51028"/>
    <lineage>
        <taxon>Eukaryota</taxon>
        <taxon>Metazoa</taxon>
        <taxon>Ecdysozoa</taxon>
        <taxon>Nematoda</taxon>
        <taxon>Chromadorea</taxon>
        <taxon>Rhabditida</taxon>
        <taxon>Spirurina</taxon>
        <taxon>Oxyuridomorpha</taxon>
        <taxon>Oxyuroidea</taxon>
        <taxon>Oxyuridae</taxon>
        <taxon>Enterobius</taxon>
    </lineage>
</organism>
<dbReference type="OrthoDB" id="432412at2759"/>
<dbReference type="InterPro" id="IPR016135">
    <property type="entry name" value="UBQ-conjugating_enzyme/RWD"/>
</dbReference>
<accession>A0A0N4V483</accession>
<dbReference type="CDD" id="cd24163">
    <property type="entry name" value="RWDD2_C"/>
    <property type="match status" value="1"/>
</dbReference>
<feature type="domain" description="RWD" evidence="1">
    <location>
        <begin position="15"/>
        <end position="119"/>
    </location>
</feature>
<keyword evidence="3" id="KW-1185">Reference proteome</keyword>
<dbReference type="PANTHER" id="PTHR15955">
    <property type="entry name" value="RWD DOMAIN CONTAINING PROTEIN 2"/>
    <property type="match status" value="1"/>
</dbReference>
<dbReference type="InterPro" id="IPR017359">
    <property type="entry name" value="Phi-like"/>
</dbReference>
<name>A0A0N4V483_ENTVE</name>
<dbReference type="PROSITE" id="PS50908">
    <property type="entry name" value="RWD"/>
    <property type="match status" value="1"/>
</dbReference>
<evidence type="ECO:0000313" key="4">
    <source>
        <dbReference type="WBParaSite" id="EVEC_0000489901-mRNA-1"/>
    </source>
</evidence>
<proteinExistence type="predicted"/>
<reference evidence="4" key="1">
    <citation type="submission" date="2017-02" db="UniProtKB">
        <authorList>
            <consortium name="WormBaseParasite"/>
        </authorList>
    </citation>
    <scope>IDENTIFICATION</scope>
</reference>
<dbReference type="AlphaFoldDB" id="A0A0N4V483"/>
<protein>
    <submittedName>
        <fullName evidence="4">RWD domain-containing protein</fullName>
    </submittedName>
</protein>
<dbReference type="Pfam" id="PF06544">
    <property type="entry name" value="Prp3_C"/>
    <property type="match status" value="1"/>
</dbReference>
<dbReference type="Proteomes" id="UP000274131">
    <property type="component" value="Unassembled WGS sequence"/>
</dbReference>
<dbReference type="PANTHER" id="PTHR15955:SF8">
    <property type="entry name" value="RWD DOMAIN-CONTAINING PROTEIN 2B-RELATED"/>
    <property type="match status" value="1"/>
</dbReference>
<gene>
    <name evidence="2" type="ORF">EVEC_LOCUS4607</name>
</gene>
<dbReference type="PIRSF" id="PIRSF038021">
    <property type="entry name" value="UCP038021_RWDD2"/>
    <property type="match status" value="1"/>
</dbReference>
<dbReference type="InterPro" id="IPR006575">
    <property type="entry name" value="RWD_dom"/>
</dbReference>
<sequence length="258" mass="29587">MTESSIEACKQIIDDEILLLNAMYGSEELSISDCACASEGNSDVQINLRLKVQDLSLEVALQYSYLYPLHARPSILIRSNEINATKLNKQLRVYVENLSLGEPMTFSIIQWIQDNALSFMESCNTETPSTVTAEPQVWERLWIYSHHIYNVVKRKNIASQGKSLELNGFFVSGKPGIIIVEGSRENCQKFWEIIVKYGWKKLVIRHREQSVDKNFIRLPSFKEICLSSTDGRTIDYSDLKRLLCSMDLEYGFQTLLNL</sequence>
<dbReference type="STRING" id="51028.A0A0N4V483"/>
<evidence type="ECO:0000313" key="2">
    <source>
        <dbReference type="EMBL" id="VDD89856.1"/>
    </source>
</evidence>
<dbReference type="Pfam" id="PF05773">
    <property type="entry name" value="RWD"/>
    <property type="match status" value="1"/>
</dbReference>
<evidence type="ECO:0000259" key="1">
    <source>
        <dbReference type="PROSITE" id="PS50908"/>
    </source>
</evidence>
<dbReference type="WBParaSite" id="EVEC_0000489901-mRNA-1">
    <property type="protein sequence ID" value="EVEC_0000489901-mRNA-1"/>
    <property type="gene ID" value="EVEC_0000489901"/>
</dbReference>
<dbReference type="Gene3D" id="3.10.110.10">
    <property type="entry name" value="Ubiquitin Conjugating Enzyme"/>
    <property type="match status" value="1"/>
</dbReference>
<dbReference type="SUPFAM" id="SSF54495">
    <property type="entry name" value="UBC-like"/>
    <property type="match status" value="1"/>
</dbReference>
<dbReference type="InterPro" id="IPR010541">
    <property type="entry name" value="Prp3_C"/>
</dbReference>
<dbReference type="SMART" id="SM00591">
    <property type="entry name" value="RWD"/>
    <property type="match status" value="1"/>
</dbReference>
<evidence type="ECO:0000313" key="3">
    <source>
        <dbReference type="Proteomes" id="UP000274131"/>
    </source>
</evidence>